<name>A0A6L8LFC5_9RHOB</name>
<reference evidence="9 10" key="1">
    <citation type="submission" date="2020-01" db="EMBL/GenBank/DDBJ databases">
        <authorList>
            <person name="Chen S."/>
        </authorList>
    </citation>
    <scope>NUCLEOTIDE SEQUENCE [LARGE SCALE GENOMIC DNA]</scope>
    <source>
        <strain evidence="9 10">GS-10</strain>
    </source>
</reference>
<keyword evidence="10" id="KW-1185">Reference proteome</keyword>
<dbReference type="PANTHER" id="PTHR11804:SF5">
    <property type="entry name" value="OLIGOENDOPEPTIDASE F"/>
    <property type="match status" value="1"/>
</dbReference>
<dbReference type="InterPro" id="IPR042088">
    <property type="entry name" value="OligoPept_F_C"/>
</dbReference>
<dbReference type="GO" id="GO:0004222">
    <property type="term" value="F:metalloendopeptidase activity"/>
    <property type="evidence" value="ECO:0007669"/>
    <property type="project" value="InterPro"/>
</dbReference>
<evidence type="ECO:0000256" key="4">
    <source>
        <dbReference type="ARBA" id="ARBA00022833"/>
    </source>
</evidence>
<evidence type="ECO:0000313" key="10">
    <source>
        <dbReference type="Proteomes" id="UP000479043"/>
    </source>
</evidence>
<dbReference type="RefSeq" id="WP_160972303.1">
    <property type="nucleotide sequence ID" value="NZ_WWEN01000002.1"/>
</dbReference>
<dbReference type="InterPro" id="IPR045090">
    <property type="entry name" value="Pept_M3A_M3B"/>
</dbReference>
<dbReference type="Gene3D" id="1.10.1370.20">
    <property type="entry name" value="Oligoendopeptidase f, C-terminal domain"/>
    <property type="match status" value="1"/>
</dbReference>
<protein>
    <submittedName>
        <fullName evidence="9">M3 family oligoendopeptidase</fullName>
    </submittedName>
</protein>
<dbReference type="InterPro" id="IPR011977">
    <property type="entry name" value="Pept_M3B_clade3"/>
</dbReference>
<dbReference type="CDD" id="cd09610">
    <property type="entry name" value="M3B_PepF"/>
    <property type="match status" value="1"/>
</dbReference>
<evidence type="ECO:0000256" key="3">
    <source>
        <dbReference type="ARBA" id="ARBA00022801"/>
    </source>
</evidence>
<dbReference type="PANTHER" id="PTHR11804">
    <property type="entry name" value="PROTEASE M3 THIMET OLIGOPEPTIDASE-RELATED"/>
    <property type="match status" value="1"/>
</dbReference>
<dbReference type="InterPro" id="IPR013647">
    <property type="entry name" value="OligopepF_N_dom"/>
</dbReference>
<dbReference type="GO" id="GO:0046872">
    <property type="term" value="F:metal ion binding"/>
    <property type="evidence" value="ECO:0007669"/>
    <property type="project" value="UniProtKB-UniRule"/>
</dbReference>
<dbReference type="GO" id="GO:0006508">
    <property type="term" value="P:proteolysis"/>
    <property type="evidence" value="ECO:0007669"/>
    <property type="project" value="UniProtKB-KW"/>
</dbReference>
<keyword evidence="1 6" id="KW-0645">Protease</keyword>
<evidence type="ECO:0000256" key="5">
    <source>
        <dbReference type="ARBA" id="ARBA00023049"/>
    </source>
</evidence>
<comment type="similarity">
    <text evidence="6">Belongs to the peptidase M3 family.</text>
</comment>
<dbReference type="EMBL" id="WWEN01000002">
    <property type="protein sequence ID" value="MYM54618.1"/>
    <property type="molecule type" value="Genomic_DNA"/>
</dbReference>
<evidence type="ECO:0000259" key="7">
    <source>
        <dbReference type="Pfam" id="PF01432"/>
    </source>
</evidence>
<keyword evidence="4 6" id="KW-0862">Zinc</keyword>
<comment type="cofactor">
    <cofactor evidence="6">
        <name>Zn(2+)</name>
        <dbReference type="ChEBI" id="CHEBI:29105"/>
    </cofactor>
    <text evidence="6">Binds 1 zinc ion.</text>
</comment>
<accession>A0A6L8LFC5</accession>
<dbReference type="Gene3D" id="1.20.140.70">
    <property type="entry name" value="Oligopeptidase f, N-terminal domain"/>
    <property type="match status" value="1"/>
</dbReference>
<dbReference type="Pfam" id="PF08439">
    <property type="entry name" value="Peptidase_M3_N"/>
    <property type="match status" value="1"/>
</dbReference>
<organism evidence="9 10">
    <name type="scientific">Thalassovita mangrovi</name>
    <dbReference type="NCBI Taxonomy" id="2692236"/>
    <lineage>
        <taxon>Bacteria</taxon>
        <taxon>Pseudomonadati</taxon>
        <taxon>Pseudomonadota</taxon>
        <taxon>Alphaproteobacteria</taxon>
        <taxon>Rhodobacterales</taxon>
        <taxon>Roseobacteraceae</taxon>
        <taxon>Thalassovita</taxon>
    </lineage>
</organism>
<dbReference type="InterPro" id="IPR001567">
    <property type="entry name" value="Pept_M3A_M3B_dom"/>
</dbReference>
<dbReference type="NCBIfam" id="TIGR02290">
    <property type="entry name" value="M3_fam_3"/>
    <property type="match status" value="1"/>
</dbReference>
<dbReference type="Proteomes" id="UP000479043">
    <property type="component" value="Unassembled WGS sequence"/>
</dbReference>
<evidence type="ECO:0000313" key="9">
    <source>
        <dbReference type="EMBL" id="MYM54618.1"/>
    </source>
</evidence>
<dbReference type="SUPFAM" id="SSF55486">
    <property type="entry name" value="Metalloproteases ('zincins'), catalytic domain"/>
    <property type="match status" value="1"/>
</dbReference>
<evidence type="ECO:0000256" key="2">
    <source>
        <dbReference type="ARBA" id="ARBA00022723"/>
    </source>
</evidence>
<feature type="domain" description="Peptidase M3A/M3B catalytic" evidence="7">
    <location>
        <begin position="349"/>
        <end position="591"/>
    </location>
</feature>
<keyword evidence="3 6" id="KW-0378">Hydrolase</keyword>
<feature type="domain" description="Oligopeptidase F N-terminal" evidence="8">
    <location>
        <begin position="128"/>
        <end position="196"/>
    </location>
</feature>
<proteinExistence type="inferred from homology"/>
<evidence type="ECO:0000256" key="6">
    <source>
        <dbReference type="RuleBase" id="RU003435"/>
    </source>
</evidence>
<evidence type="ECO:0000256" key="1">
    <source>
        <dbReference type="ARBA" id="ARBA00022670"/>
    </source>
</evidence>
<keyword evidence="2 6" id="KW-0479">Metal-binding</keyword>
<keyword evidence="5 6" id="KW-0482">Metalloprotease</keyword>
<sequence>MFQLPFPVRDANAGSGAKDLGDLPEWDLSDLYTSQDAPELKADLDWLEGECAAFAADYEGKLAGLDAAGLLECVQRNEKISTKAGRVMSFAGLRYYQLTIDAERAKFMSDCQEKITNFTTPLVFFTLELNRIEDSKLDAMLAENAELGRYKAVFDRIRAMKPYQLSDELEKFLHDLGVVGDAWEKLFDETIAGLEFEVDGEEHNIEGTLNYLTEQDRSKREAAARELARVFEENIKTFARVHNTQAKEKEVVDRWRKMPTAQTGRHLSNDVEPEVVEALRNAVVEAYPKLSHRYYELKRKWLGLDRMQVWDRNAPLPMEVTKTVGWDDARAIVMEAYEAFDPRMGEIAQPFFDKGWIDAGVKPGKAPGAFAHPTVTEVHPYVMLNYLGKPRDVMTLAHELGHGVHQVLAADQGEMLSSTPLTLAETASVFGEMLTFRKMLEKATTQEERKILLAGKVEDMINTVVRQIAFYDFECKLHAARREGELTPDDINALWMSVQAESLGGAFDFMEGYETFWAYIPHFVHSPFYVYAYAFGDGLVNALYAVYEENPEGFQDKYFDLLKAGGSQHHKELLAPFGLDATDPKFWDKGLSMISGMIDELEAMEG</sequence>
<dbReference type="Pfam" id="PF01432">
    <property type="entry name" value="Peptidase_M3"/>
    <property type="match status" value="1"/>
</dbReference>
<dbReference type="AlphaFoldDB" id="A0A6L8LFC5"/>
<comment type="caution">
    <text evidence="9">The sequence shown here is derived from an EMBL/GenBank/DDBJ whole genome shotgun (WGS) entry which is preliminary data.</text>
</comment>
<evidence type="ECO:0000259" key="8">
    <source>
        <dbReference type="Pfam" id="PF08439"/>
    </source>
</evidence>
<dbReference type="GO" id="GO:0006518">
    <property type="term" value="P:peptide metabolic process"/>
    <property type="evidence" value="ECO:0007669"/>
    <property type="project" value="TreeGrafter"/>
</dbReference>
<gene>
    <name evidence="9" type="ORF">GR167_04830</name>
</gene>